<accession>A0AAV2PSZ0</accession>
<evidence type="ECO:0008006" key="18">
    <source>
        <dbReference type="Google" id="ProtNLM"/>
    </source>
</evidence>
<evidence type="ECO:0000256" key="13">
    <source>
        <dbReference type="SAM" id="Phobius"/>
    </source>
</evidence>
<comment type="similarity">
    <text evidence="2">Belongs to the glutamate-gated ion channel (TC 1.A.10.1) family.</text>
</comment>
<keyword evidence="7" id="KW-0406">Ion transport</keyword>
<evidence type="ECO:0000256" key="5">
    <source>
        <dbReference type="ARBA" id="ARBA00022989"/>
    </source>
</evidence>
<dbReference type="FunFam" id="3.40.190.10:FF:000078">
    <property type="entry name" value="glutamate receptor ionotropic, NMDA 3B"/>
    <property type="match status" value="1"/>
</dbReference>
<evidence type="ECO:0000259" key="14">
    <source>
        <dbReference type="SMART" id="SM00079"/>
    </source>
</evidence>
<dbReference type="EMBL" id="CAXKWB010001571">
    <property type="protein sequence ID" value="CAL4064853.1"/>
    <property type="molecule type" value="Genomic_DNA"/>
</dbReference>
<evidence type="ECO:0000256" key="9">
    <source>
        <dbReference type="ARBA" id="ARBA00023170"/>
    </source>
</evidence>
<comment type="caution">
    <text evidence="16">The sequence shown here is derived from an EMBL/GenBank/DDBJ whole genome shotgun (WGS) entry which is preliminary data.</text>
</comment>
<feature type="transmembrane region" description="Helical" evidence="13">
    <location>
        <begin position="392"/>
        <end position="413"/>
    </location>
</feature>
<evidence type="ECO:0000256" key="3">
    <source>
        <dbReference type="ARBA" id="ARBA00022448"/>
    </source>
</evidence>
<keyword evidence="8 13" id="KW-0472">Membrane</keyword>
<evidence type="ECO:0000256" key="12">
    <source>
        <dbReference type="ARBA" id="ARBA00023303"/>
    </source>
</evidence>
<dbReference type="SMART" id="SM00079">
    <property type="entry name" value="PBPe"/>
    <property type="match status" value="1"/>
</dbReference>
<dbReference type="SUPFAM" id="SSF53850">
    <property type="entry name" value="Periplasmic binding protein-like II"/>
    <property type="match status" value="1"/>
</dbReference>
<keyword evidence="9" id="KW-0675">Receptor</keyword>
<dbReference type="GO" id="GO:0005886">
    <property type="term" value="C:plasma membrane"/>
    <property type="evidence" value="ECO:0007669"/>
    <property type="project" value="UniProtKB-ARBA"/>
</dbReference>
<reference evidence="16 17" key="1">
    <citation type="submission" date="2024-05" db="EMBL/GenBank/DDBJ databases">
        <authorList>
            <person name="Wallberg A."/>
        </authorList>
    </citation>
    <scope>NUCLEOTIDE SEQUENCE [LARGE SCALE GENOMIC DNA]</scope>
</reference>
<keyword evidence="3" id="KW-0813">Transport</keyword>
<evidence type="ECO:0000313" key="17">
    <source>
        <dbReference type="Proteomes" id="UP001497623"/>
    </source>
</evidence>
<dbReference type="Gene3D" id="3.40.190.10">
    <property type="entry name" value="Periplasmic binding protein-like II"/>
    <property type="match status" value="1"/>
</dbReference>
<evidence type="ECO:0000259" key="15">
    <source>
        <dbReference type="SMART" id="SM00918"/>
    </source>
</evidence>
<dbReference type="InterPro" id="IPR001320">
    <property type="entry name" value="Iontro_rcpt_C"/>
</dbReference>
<dbReference type="SMART" id="SM00918">
    <property type="entry name" value="Lig_chan-Glu_bd"/>
    <property type="match status" value="1"/>
</dbReference>
<comment type="subcellular location">
    <subcellularLocation>
        <location evidence="1">Membrane</location>
        <topology evidence="1">Multi-pass membrane protein</topology>
    </subcellularLocation>
</comment>
<evidence type="ECO:0000313" key="16">
    <source>
        <dbReference type="EMBL" id="CAL4064853.1"/>
    </source>
</evidence>
<dbReference type="InterPro" id="IPR015683">
    <property type="entry name" value="Ionotropic_Glu_rcpt"/>
</dbReference>
<keyword evidence="4 13" id="KW-0812">Transmembrane</keyword>
<feature type="domain" description="Ionotropic glutamate receptor L-glutamate and glycine-binding" evidence="15">
    <location>
        <begin position="34"/>
        <end position="94"/>
    </location>
</feature>
<gene>
    <name evidence="16" type="ORF">MNOR_LOCUS4311</name>
</gene>
<feature type="transmembrane region" description="Helical" evidence="13">
    <location>
        <begin position="205"/>
        <end position="223"/>
    </location>
</feature>
<keyword evidence="11" id="KW-1071">Ligand-gated ion channel</keyword>
<evidence type="ECO:0000256" key="7">
    <source>
        <dbReference type="ARBA" id="ARBA00023065"/>
    </source>
</evidence>
<organism evidence="16 17">
    <name type="scientific">Meganyctiphanes norvegica</name>
    <name type="common">Northern krill</name>
    <name type="synonym">Thysanopoda norvegica</name>
    <dbReference type="NCBI Taxonomy" id="48144"/>
    <lineage>
        <taxon>Eukaryota</taxon>
        <taxon>Metazoa</taxon>
        <taxon>Ecdysozoa</taxon>
        <taxon>Arthropoda</taxon>
        <taxon>Crustacea</taxon>
        <taxon>Multicrustacea</taxon>
        <taxon>Malacostraca</taxon>
        <taxon>Eumalacostraca</taxon>
        <taxon>Eucarida</taxon>
        <taxon>Euphausiacea</taxon>
        <taxon>Euphausiidae</taxon>
        <taxon>Meganyctiphanes</taxon>
    </lineage>
</organism>
<keyword evidence="17" id="KW-1185">Reference proteome</keyword>
<protein>
    <recommendedName>
        <fullName evidence="18">Glutamate receptor</fullName>
    </recommendedName>
</protein>
<keyword evidence="12" id="KW-0407">Ion channel</keyword>
<evidence type="ECO:0000256" key="6">
    <source>
        <dbReference type="ARBA" id="ARBA00023054"/>
    </source>
</evidence>
<dbReference type="AlphaFoldDB" id="A0AAV2PSZ0"/>
<proteinExistence type="inferred from homology"/>
<sequence>FGDKFRSPPLRDNVEAPTNFRKNPVRVAIIHSAPYVDYIKHANGTLEVMGYLPDLLRVLEHELNFTIDWIVVPDNSYGIEDNGTWNGLIGQLVEKKADIAVSPLSYTIGRSQVVDFSPPIDFSTLRVLLRKDGTNAAMDWYTYVSGFHWSVWLSIIGLWLLMGIALAYIARPATHITAYNFLFAFIGALAQQGSEIEPTCLRGRIAFLSYWFGSLLLYSYYTADLTSQLSVVKLQDPFINLKDAIDKGYSISTVRGTSYISDIQQPGAQESLKSLWKQLQTKPNLLVSSMEEGLHLVNTEQKTGFWMDTNSVDYLIKGSCEYVWAGPDYFSEYVNIAYQKKLSFANVISLYLNRASDAGIKEKLLNKYWGGPNACLGGSTFHELGITKTGSAFAFFITSLIASLLCLAAEILYSRYQTTDRRRRTQAWKR</sequence>
<keyword evidence="10" id="KW-0325">Glycoprotein</keyword>
<feature type="domain" description="Ionotropic glutamate receptor C-terminal" evidence="14">
    <location>
        <begin position="24"/>
        <end position="371"/>
    </location>
</feature>
<feature type="non-terminal residue" evidence="16">
    <location>
        <position position="1"/>
    </location>
</feature>
<dbReference type="GO" id="GO:0043226">
    <property type="term" value="C:organelle"/>
    <property type="evidence" value="ECO:0007669"/>
    <property type="project" value="UniProtKB-ARBA"/>
</dbReference>
<evidence type="ECO:0000256" key="4">
    <source>
        <dbReference type="ARBA" id="ARBA00022692"/>
    </source>
</evidence>
<feature type="transmembrane region" description="Helical" evidence="13">
    <location>
        <begin position="149"/>
        <end position="170"/>
    </location>
</feature>
<evidence type="ECO:0000256" key="10">
    <source>
        <dbReference type="ARBA" id="ARBA00023180"/>
    </source>
</evidence>
<dbReference type="Pfam" id="PF10613">
    <property type="entry name" value="Lig_chan-Glu_bd"/>
    <property type="match status" value="1"/>
</dbReference>
<name>A0AAV2PSZ0_MEGNR</name>
<dbReference type="PANTHER" id="PTHR18966">
    <property type="entry name" value="IONOTROPIC GLUTAMATE RECEPTOR"/>
    <property type="match status" value="1"/>
</dbReference>
<dbReference type="Pfam" id="PF00060">
    <property type="entry name" value="Lig_chan"/>
    <property type="match status" value="1"/>
</dbReference>
<evidence type="ECO:0000256" key="1">
    <source>
        <dbReference type="ARBA" id="ARBA00004141"/>
    </source>
</evidence>
<dbReference type="GO" id="GO:0015276">
    <property type="term" value="F:ligand-gated monoatomic ion channel activity"/>
    <property type="evidence" value="ECO:0007669"/>
    <property type="project" value="InterPro"/>
</dbReference>
<evidence type="ECO:0000256" key="2">
    <source>
        <dbReference type="ARBA" id="ARBA00008685"/>
    </source>
</evidence>
<dbReference type="InterPro" id="IPR019594">
    <property type="entry name" value="Glu/Gly-bd"/>
</dbReference>
<feature type="non-terminal residue" evidence="16">
    <location>
        <position position="430"/>
    </location>
</feature>
<keyword evidence="5 13" id="KW-1133">Transmembrane helix</keyword>
<evidence type="ECO:0000256" key="8">
    <source>
        <dbReference type="ARBA" id="ARBA00023136"/>
    </source>
</evidence>
<dbReference type="Proteomes" id="UP001497623">
    <property type="component" value="Unassembled WGS sequence"/>
</dbReference>
<evidence type="ECO:0000256" key="11">
    <source>
        <dbReference type="ARBA" id="ARBA00023286"/>
    </source>
</evidence>
<dbReference type="Gene3D" id="1.10.287.70">
    <property type="match status" value="1"/>
</dbReference>
<keyword evidence="6" id="KW-0175">Coiled coil</keyword>